<dbReference type="EMBL" id="VLJN01000019">
    <property type="protein sequence ID" value="TWG85308.1"/>
    <property type="molecule type" value="Genomic_DNA"/>
</dbReference>
<name>A0A562BJ69_9BURK</name>
<dbReference type="Pfam" id="PF14103">
    <property type="entry name" value="DUF4276"/>
    <property type="match status" value="1"/>
</dbReference>
<reference evidence="1 2" key="1">
    <citation type="submission" date="2019-07" db="EMBL/GenBank/DDBJ databases">
        <title>Genome sequencing of lignin-degrading bacterial isolates.</title>
        <authorList>
            <person name="Gladden J."/>
        </authorList>
    </citation>
    <scope>NUCLEOTIDE SEQUENCE [LARGE SCALE GENOMIC DNA]</scope>
    <source>
        <strain evidence="1 2">J11</strain>
    </source>
</reference>
<gene>
    <name evidence="1" type="ORF">L602_002600000710</name>
</gene>
<evidence type="ECO:0000313" key="1">
    <source>
        <dbReference type="EMBL" id="TWG85308.1"/>
    </source>
</evidence>
<comment type="caution">
    <text evidence="1">The sequence shown here is derived from an EMBL/GenBank/DDBJ whole genome shotgun (WGS) entry which is preliminary data.</text>
</comment>
<dbReference type="AlphaFoldDB" id="A0A562BJ69"/>
<organism evidence="1 2">
    <name type="scientific">Cupriavidus gilardii J11</name>
    <dbReference type="NCBI Taxonomy" id="936133"/>
    <lineage>
        <taxon>Bacteria</taxon>
        <taxon>Pseudomonadati</taxon>
        <taxon>Pseudomonadota</taxon>
        <taxon>Betaproteobacteria</taxon>
        <taxon>Burkholderiales</taxon>
        <taxon>Burkholderiaceae</taxon>
        <taxon>Cupriavidus</taxon>
    </lineage>
</organism>
<keyword evidence="2" id="KW-1185">Reference proteome</keyword>
<proteinExistence type="predicted"/>
<evidence type="ECO:0000313" key="2">
    <source>
        <dbReference type="Proteomes" id="UP000318141"/>
    </source>
</evidence>
<dbReference type="Proteomes" id="UP000318141">
    <property type="component" value="Unassembled WGS sequence"/>
</dbReference>
<dbReference type="InterPro" id="IPR025455">
    <property type="entry name" value="DUF4276"/>
</dbReference>
<protein>
    <submittedName>
        <fullName evidence="1">Uncharacterized protein DUF4276</fullName>
    </submittedName>
</protein>
<accession>A0A562BJ69</accession>
<sequence>MSRVYVLVEGQTEEAFVNELLAPHYARIELYLTPIIVSTSAAQKGGVVSYAKVRPQIERLCKQDADAYVTTMFDLYALPPDFPGKASPAYPGSGTGRQKAEFLEGQLAEDIGHRNFIANLLVHEFESLLFVDLNAFEQWTDDDRVLEPLRRIRSTTAPEEINDSVHTAPSKRILSAMAGYQKTFHGPLIACDIGLQAMRQSCPHFDGWLTRIENLP</sequence>
<dbReference type="OrthoDB" id="9801478at2"/>